<proteinExistence type="predicted"/>
<protein>
    <submittedName>
        <fullName evidence="1">Uncharacterized protein</fullName>
    </submittedName>
</protein>
<name>A0A0N0V6K9_FUSLA</name>
<comment type="caution">
    <text evidence="1">The sequence shown here is derived from an EMBL/GenBank/DDBJ whole genome shotgun (WGS) entry which is preliminary data.</text>
</comment>
<organism evidence="1 2">
    <name type="scientific">Fusarium langsethiae</name>
    <dbReference type="NCBI Taxonomy" id="179993"/>
    <lineage>
        <taxon>Eukaryota</taxon>
        <taxon>Fungi</taxon>
        <taxon>Dikarya</taxon>
        <taxon>Ascomycota</taxon>
        <taxon>Pezizomycotina</taxon>
        <taxon>Sordariomycetes</taxon>
        <taxon>Hypocreomycetidae</taxon>
        <taxon>Hypocreales</taxon>
        <taxon>Nectriaceae</taxon>
        <taxon>Fusarium</taxon>
    </lineage>
</organism>
<dbReference type="EMBL" id="JXCE01000115">
    <property type="protein sequence ID" value="KPA40905.1"/>
    <property type="molecule type" value="Genomic_DNA"/>
</dbReference>
<reference evidence="1 2" key="1">
    <citation type="submission" date="2015-04" db="EMBL/GenBank/DDBJ databases">
        <title>The draft genome sequence of Fusarium langsethiae, a T-2/HT-2 mycotoxin producer.</title>
        <authorList>
            <person name="Lysoe E."/>
            <person name="Divon H.H."/>
            <person name="Terzi V."/>
            <person name="Orru L."/>
            <person name="Lamontanara A."/>
            <person name="Kolseth A.-K."/>
            <person name="Frandsen R.J."/>
            <person name="Nielsen K."/>
            <person name="Thrane U."/>
        </authorList>
    </citation>
    <scope>NUCLEOTIDE SEQUENCE [LARGE SCALE GENOMIC DNA]</scope>
    <source>
        <strain evidence="1 2">Fl201059</strain>
    </source>
</reference>
<evidence type="ECO:0000313" key="1">
    <source>
        <dbReference type="EMBL" id="KPA40905.1"/>
    </source>
</evidence>
<accession>A0A0N0V6K9</accession>
<sequence>MAARDSQNIAVTDTGSNIEADAVVSKKPFSKPFSKAFPSAAQKCENIRAINHCVEALAPQPPAVPLRRNMTGPRWLNPVAGPGIEQENGRQYFVTGPLSKELAKNRPQQMNQNPIYISNPISIGGNQYNRNFVEIIGEIRGATVPDMSGDV</sequence>
<gene>
    <name evidence="1" type="ORF">FLAG1_06193</name>
</gene>
<dbReference type="AlphaFoldDB" id="A0A0N0V6K9"/>
<dbReference type="Proteomes" id="UP000037904">
    <property type="component" value="Unassembled WGS sequence"/>
</dbReference>
<evidence type="ECO:0000313" key="2">
    <source>
        <dbReference type="Proteomes" id="UP000037904"/>
    </source>
</evidence>
<keyword evidence="2" id="KW-1185">Reference proteome</keyword>